<comment type="caution">
    <text evidence="1">The sequence shown here is derived from an EMBL/GenBank/DDBJ whole genome shotgun (WGS) entry which is preliminary data.</text>
</comment>
<evidence type="ECO:0000313" key="2">
    <source>
        <dbReference type="Proteomes" id="UP000712947"/>
    </source>
</evidence>
<proteinExistence type="predicted"/>
<protein>
    <submittedName>
        <fullName evidence="1">DUF3861 domain-containing protein</fullName>
    </submittedName>
</protein>
<dbReference type="AlphaFoldDB" id="A0AA44HZB6"/>
<evidence type="ECO:0000313" key="1">
    <source>
        <dbReference type="EMBL" id="NIL22152.1"/>
    </source>
</evidence>
<gene>
    <name evidence="1" type="ORF">HB991_06435</name>
</gene>
<dbReference type="Gene3D" id="3.10.20.850">
    <property type="entry name" value="Protein of unknown function DUF3861"/>
    <property type="match status" value="1"/>
</dbReference>
<dbReference type="InterPro" id="IPR024476">
    <property type="entry name" value="DUF3861"/>
</dbReference>
<dbReference type="RefSeq" id="WP_050536716.1">
    <property type="nucleotide sequence ID" value="NZ_CABHYO010000010.1"/>
</dbReference>
<dbReference type="EMBL" id="JAASAI010000004">
    <property type="protein sequence ID" value="NIL22152.1"/>
    <property type="molecule type" value="Genomic_DNA"/>
</dbReference>
<name>A0AA44HZB6_YERMO</name>
<dbReference type="InterPro" id="IPR038194">
    <property type="entry name" value="DUF3861_sf"/>
</dbReference>
<accession>A0AA44HZB6</accession>
<sequence length="107" mass="12394">MPGYRYRITVEPLTDRKGEPVDKAPVTFEVENHDEILGIIERLQAREDLNFGKDKTAAFAVGLKLFSETMMENRKHPLFAPLRTAFMEFMTLLKKGSPRDRHQDSEQ</sequence>
<organism evidence="1 2">
    <name type="scientific">Yersinia mollaretii</name>
    <dbReference type="NCBI Taxonomy" id="33060"/>
    <lineage>
        <taxon>Bacteria</taxon>
        <taxon>Pseudomonadati</taxon>
        <taxon>Pseudomonadota</taxon>
        <taxon>Gammaproteobacteria</taxon>
        <taxon>Enterobacterales</taxon>
        <taxon>Yersiniaceae</taxon>
        <taxon>Yersinia</taxon>
    </lineage>
</organism>
<reference evidence="1" key="1">
    <citation type="submission" date="2020-03" db="EMBL/GenBank/DDBJ databases">
        <authorList>
            <person name="Kislichkina A."/>
            <person name="Dentovskaya S."/>
            <person name="Shaikhutdinov R."/>
            <person name="Ivanov S."/>
            <person name="Sizova A."/>
            <person name="Solomentsev V."/>
            <person name="Bogun A."/>
        </authorList>
    </citation>
    <scope>NUCLEOTIDE SEQUENCE</scope>
    <source>
        <strain evidence="1">SCPM-O-B-7610</strain>
    </source>
</reference>
<dbReference type="Pfam" id="PF12977">
    <property type="entry name" value="DUF3861"/>
    <property type="match status" value="1"/>
</dbReference>
<dbReference type="Proteomes" id="UP000712947">
    <property type="component" value="Unassembled WGS sequence"/>
</dbReference>